<dbReference type="Gene3D" id="3.20.20.70">
    <property type="entry name" value="Aldolase class I"/>
    <property type="match status" value="1"/>
</dbReference>
<keyword evidence="10" id="KW-0460">Magnesium</keyword>
<dbReference type="FunFam" id="3.20.20.70:FF:000019">
    <property type="entry name" value="Delta-aminolevulinic acid dehydratase"/>
    <property type="match status" value="1"/>
</dbReference>
<dbReference type="NCBIfam" id="NF006762">
    <property type="entry name" value="PRK09283.1"/>
    <property type="match status" value="1"/>
</dbReference>
<dbReference type="Pfam" id="PF00490">
    <property type="entry name" value="ALAD"/>
    <property type="match status" value="1"/>
</dbReference>
<dbReference type="PRINTS" id="PR00144">
    <property type="entry name" value="DALDHYDRTASE"/>
</dbReference>
<evidence type="ECO:0000256" key="7">
    <source>
        <dbReference type="ARBA" id="ARBA00023244"/>
    </source>
</evidence>
<comment type="subunit">
    <text evidence="11">Homooctamer.</text>
</comment>
<dbReference type="AlphaFoldDB" id="A0A437REG4"/>
<comment type="pathway">
    <text evidence="1">Porphyrin-containing compound metabolism; protoporphyrin-IX biosynthesis; coproporphyrinogen-III from 5-aminolevulinate: step 1/4.</text>
</comment>
<dbReference type="InterPro" id="IPR030656">
    <property type="entry name" value="ALAD_AS"/>
</dbReference>
<evidence type="ECO:0000256" key="5">
    <source>
        <dbReference type="ARBA" id="ARBA00023133"/>
    </source>
</evidence>
<dbReference type="SMART" id="SM01004">
    <property type="entry name" value="ALAD"/>
    <property type="match status" value="1"/>
</dbReference>
<dbReference type="CDD" id="cd04823">
    <property type="entry name" value="ALAD_PBGS_aspartate_rich"/>
    <property type="match status" value="1"/>
</dbReference>
<evidence type="ECO:0000256" key="2">
    <source>
        <dbReference type="ARBA" id="ARBA00008055"/>
    </source>
</evidence>
<dbReference type="EC" id="4.2.1.24" evidence="3 11"/>
<evidence type="ECO:0000256" key="9">
    <source>
        <dbReference type="PIRSR" id="PIRSR001415-1"/>
    </source>
</evidence>
<protein>
    <recommendedName>
        <fullName evidence="4 11">Delta-aminolevulinic acid dehydratase</fullName>
        <ecNumber evidence="3 11">4.2.1.24</ecNumber>
    </recommendedName>
</protein>
<keyword evidence="10" id="KW-0479">Metal-binding</keyword>
<dbReference type="OrthoDB" id="9805001at2"/>
<evidence type="ECO:0000313" key="13">
    <source>
        <dbReference type="EMBL" id="RVU45155.1"/>
    </source>
</evidence>
<dbReference type="UniPathway" id="UPA00251">
    <property type="reaction ID" value="UER00318"/>
</dbReference>
<comment type="caution">
    <text evidence="13">The sequence shown here is derived from an EMBL/GenBank/DDBJ whole genome shotgun (WGS) entry which is preliminary data.</text>
</comment>
<evidence type="ECO:0000256" key="12">
    <source>
        <dbReference type="RuleBase" id="RU004161"/>
    </source>
</evidence>
<feature type="active site" description="Schiff-base intermediate with substrate" evidence="9">
    <location>
        <position position="257"/>
    </location>
</feature>
<evidence type="ECO:0000256" key="11">
    <source>
        <dbReference type="RuleBase" id="RU000515"/>
    </source>
</evidence>
<dbReference type="GO" id="GO:0008270">
    <property type="term" value="F:zinc ion binding"/>
    <property type="evidence" value="ECO:0007669"/>
    <property type="project" value="TreeGrafter"/>
</dbReference>
<dbReference type="PANTHER" id="PTHR11458">
    <property type="entry name" value="DELTA-AMINOLEVULINIC ACID DEHYDRATASE"/>
    <property type="match status" value="1"/>
</dbReference>
<evidence type="ECO:0000256" key="10">
    <source>
        <dbReference type="PIRSR" id="PIRSR001415-5"/>
    </source>
</evidence>
<reference evidence="13 14" key="1">
    <citation type="submission" date="2019-01" db="EMBL/GenBank/DDBJ databases">
        <authorList>
            <person name="Chen W.-M."/>
        </authorList>
    </citation>
    <scope>NUCLEOTIDE SEQUENCE [LARGE SCALE GENOMIC DNA]</scope>
    <source>
        <strain evidence="13 14">KYPY4</strain>
    </source>
</reference>
<name>A0A437REG4_9BURK</name>
<dbReference type="SUPFAM" id="SSF51569">
    <property type="entry name" value="Aldolase"/>
    <property type="match status" value="1"/>
</dbReference>
<organism evidence="13 14">
    <name type="scientific">Rubrivivax rivuli</name>
    <dbReference type="NCBI Taxonomy" id="1862385"/>
    <lineage>
        <taxon>Bacteria</taxon>
        <taxon>Pseudomonadati</taxon>
        <taxon>Pseudomonadota</taxon>
        <taxon>Betaproteobacteria</taxon>
        <taxon>Burkholderiales</taxon>
        <taxon>Sphaerotilaceae</taxon>
        <taxon>Rubrivivax</taxon>
    </lineage>
</organism>
<keyword evidence="7 11" id="KW-0627">Porphyrin biosynthesis</keyword>
<comment type="similarity">
    <text evidence="2 12">Belongs to the ALAD family.</text>
</comment>
<keyword evidence="6 11" id="KW-0456">Lyase</keyword>
<dbReference type="Proteomes" id="UP000285575">
    <property type="component" value="Unassembled WGS sequence"/>
</dbReference>
<dbReference type="InterPro" id="IPR001731">
    <property type="entry name" value="ALAD"/>
</dbReference>
<dbReference type="GO" id="GO:0006782">
    <property type="term" value="P:protoporphyrinogen IX biosynthetic process"/>
    <property type="evidence" value="ECO:0007669"/>
    <property type="project" value="UniProtKB-UniPathway"/>
</dbReference>
<evidence type="ECO:0000256" key="6">
    <source>
        <dbReference type="ARBA" id="ARBA00023239"/>
    </source>
</evidence>
<feature type="binding site" evidence="10">
    <location>
        <position position="242"/>
    </location>
    <ligand>
        <name>Mg(2+)</name>
        <dbReference type="ChEBI" id="CHEBI:18420"/>
    </ligand>
</feature>
<dbReference type="EMBL" id="SACR01000004">
    <property type="protein sequence ID" value="RVU45155.1"/>
    <property type="molecule type" value="Genomic_DNA"/>
</dbReference>
<keyword evidence="14" id="KW-1185">Reference proteome</keyword>
<evidence type="ECO:0000256" key="3">
    <source>
        <dbReference type="ARBA" id="ARBA00012053"/>
    </source>
</evidence>
<dbReference type="PIRSF" id="PIRSF001415">
    <property type="entry name" value="Porphbilin_synth"/>
    <property type="match status" value="1"/>
</dbReference>
<gene>
    <name evidence="13" type="primary">hemB</name>
    <name evidence="13" type="ORF">EOE66_13460</name>
</gene>
<evidence type="ECO:0000256" key="8">
    <source>
        <dbReference type="ARBA" id="ARBA00047651"/>
    </source>
</evidence>
<proteinExistence type="inferred from homology"/>
<comment type="catalytic activity">
    <reaction evidence="8 11">
        <text>2 5-aminolevulinate = porphobilinogen + 2 H2O + H(+)</text>
        <dbReference type="Rhea" id="RHEA:24064"/>
        <dbReference type="ChEBI" id="CHEBI:15377"/>
        <dbReference type="ChEBI" id="CHEBI:15378"/>
        <dbReference type="ChEBI" id="CHEBI:58126"/>
        <dbReference type="ChEBI" id="CHEBI:356416"/>
        <dbReference type="EC" id="4.2.1.24"/>
    </reaction>
</comment>
<evidence type="ECO:0000256" key="4">
    <source>
        <dbReference type="ARBA" id="ARBA00020771"/>
    </source>
</evidence>
<sequence length="334" mass="35978">MITPPPYPASRPRRLRRDAAIRSMVREHRLAPEDFILPVFVFDGDGPPQDVASMPGVQRRSIAGVLEQAEQCVALGVPAIALFPVIDAALKTPDGVEATNPEGLVPRAVRAIKHRFPGLCVLTDVALDPYTSHGQDGLLDDTGYILNDPTVAMLTKQALVQAAAGVDIVAPSDMMDGRIGAIRHALEAAGHVHTRIMAYSAKYASAFYGPFRDAVGSAGNLGKADKKVYQMDPGNSDEALREVALDIAEGADLVMVKPGMPYLDIVRRVKDEFRVPTFAYQVSGEYAMLKAAAANGWIDHDAVMMESLLAFKRAGADGVLTYFALDAARLLARR</sequence>
<dbReference type="RefSeq" id="WP_128229256.1">
    <property type="nucleotide sequence ID" value="NZ_SACR01000004.1"/>
</dbReference>
<dbReference type="GO" id="GO:0004655">
    <property type="term" value="F:porphobilinogen synthase activity"/>
    <property type="evidence" value="ECO:0007669"/>
    <property type="project" value="UniProtKB-EC"/>
</dbReference>
<dbReference type="PANTHER" id="PTHR11458:SF0">
    <property type="entry name" value="DELTA-AMINOLEVULINIC ACID DEHYDRATASE"/>
    <property type="match status" value="1"/>
</dbReference>
<evidence type="ECO:0000313" key="14">
    <source>
        <dbReference type="Proteomes" id="UP000285575"/>
    </source>
</evidence>
<dbReference type="InterPro" id="IPR013785">
    <property type="entry name" value="Aldolase_TIM"/>
</dbReference>
<keyword evidence="5" id="KW-0350">Heme biosynthesis</keyword>
<feature type="active site" description="Schiff-base intermediate with substrate" evidence="9">
    <location>
        <position position="202"/>
    </location>
</feature>
<dbReference type="PROSITE" id="PS00169">
    <property type="entry name" value="D_ALA_DEHYDRATASE"/>
    <property type="match status" value="1"/>
</dbReference>
<accession>A0A437REG4</accession>
<evidence type="ECO:0000256" key="1">
    <source>
        <dbReference type="ARBA" id="ARBA00004694"/>
    </source>
</evidence>
<dbReference type="GO" id="GO:0005829">
    <property type="term" value="C:cytosol"/>
    <property type="evidence" value="ECO:0007669"/>
    <property type="project" value="TreeGrafter"/>
</dbReference>